<dbReference type="Proteomes" id="UP001432027">
    <property type="component" value="Unassembled WGS sequence"/>
</dbReference>
<dbReference type="AlphaFoldDB" id="A0AAV5TXW1"/>
<evidence type="ECO:0000313" key="3">
    <source>
        <dbReference type="Proteomes" id="UP001432027"/>
    </source>
</evidence>
<gene>
    <name evidence="2" type="ORF">PENTCL1PPCAC_21491</name>
</gene>
<evidence type="ECO:0000313" key="2">
    <source>
        <dbReference type="EMBL" id="GMS99316.1"/>
    </source>
</evidence>
<dbReference type="Gene3D" id="3.10.100.10">
    <property type="entry name" value="Mannose-Binding Protein A, subunit A"/>
    <property type="match status" value="1"/>
</dbReference>
<comment type="caution">
    <text evidence="2">The sequence shown here is derived from an EMBL/GenBank/DDBJ whole genome shotgun (WGS) entry which is preliminary data.</text>
</comment>
<organism evidence="2 3">
    <name type="scientific">Pristionchus entomophagus</name>
    <dbReference type="NCBI Taxonomy" id="358040"/>
    <lineage>
        <taxon>Eukaryota</taxon>
        <taxon>Metazoa</taxon>
        <taxon>Ecdysozoa</taxon>
        <taxon>Nematoda</taxon>
        <taxon>Chromadorea</taxon>
        <taxon>Rhabditida</taxon>
        <taxon>Rhabditina</taxon>
        <taxon>Diplogasteromorpha</taxon>
        <taxon>Diplogasteroidea</taxon>
        <taxon>Neodiplogasteridae</taxon>
        <taxon>Pristionchus</taxon>
    </lineage>
</organism>
<keyword evidence="3" id="KW-1185">Reference proteome</keyword>
<dbReference type="InterPro" id="IPR001304">
    <property type="entry name" value="C-type_lectin-like"/>
</dbReference>
<name>A0AAV5TXW1_9BILA</name>
<sequence>NGCLDGFSLLIDGWCYAKLERGIYTSQSAEDDCFSDSQAHLPTLSTPDLNEALVQVRNVQFGPNSYIWIGLNCSSHGNWYWLDGTPYDESQENFVPG</sequence>
<dbReference type="PROSITE" id="PS50041">
    <property type="entry name" value="C_TYPE_LECTIN_2"/>
    <property type="match status" value="1"/>
</dbReference>
<evidence type="ECO:0000259" key="1">
    <source>
        <dbReference type="PROSITE" id="PS50041"/>
    </source>
</evidence>
<feature type="non-terminal residue" evidence="2">
    <location>
        <position position="97"/>
    </location>
</feature>
<reference evidence="2" key="1">
    <citation type="submission" date="2023-10" db="EMBL/GenBank/DDBJ databases">
        <title>Genome assembly of Pristionchus species.</title>
        <authorList>
            <person name="Yoshida K."/>
            <person name="Sommer R.J."/>
        </authorList>
    </citation>
    <scope>NUCLEOTIDE SEQUENCE</scope>
    <source>
        <strain evidence="2">RS0144</strain>
    </source>
</reference>
<dbReference type="InterPro" id="IPR016187">
    <property type="entry name" value="CTDL_fold"/>
</dbReference>
<protein>
    <recommendedName>
        <fullName evidence="1">C-type lectin domain-containing protein</fullName>
    </recommendedName>
</protein>
<accession>A0AAV5TXW1</accession>
<dbReference type="CDD" id="cd00037">
    <property type="entry name" value="CLECT"/>
    <property type="match status" value="1"/>
</dbReference>
<proteinExistence type="predicted"/>
<dbReference type="InterPro" id="IPR016186">
    <property type="entry name" value="C-type_lectin-like/link_sf"/>
</dbReference>
<feature type="non-terminal residue" evidence="2">
    <location>
        <position position="1"/>
    </location>
</feature>
<dbReference type="Pfam" id="PF00059">
    <property type="entry name" value="Lectin_C"/>
    <property type="match status" value="1"/>
</dbReference>
<dbReference type="SUPFAM" id="SSF56436">
    <property type="entry name" value="C-type lectin-like"/>
    <property type="match status" value="1"/>
</dbReference>
<dbReference type="EMBL" id="BTSX01000005">
    <property type="protein sequence ID" value="GMS99316.1"/>
    <property type="molecule type" value="Genomic_DNA"/>
</dbReference>
<feature type="domain" description="C-type lectin" evidence="1">
    <location>
        <begin position="11"/>
        <end position="97"/>
    </location>
</feature>